<evidence type="ECO:0000313" key="6">
    <source>
        <dbReference type="Proteomes" id="UP001152087"/>
    </source>
</evidence>
<accession>A0A9W8UYX9</accession>
<dbReference type="Proteomes" id="UP001152087">
    <property type="component" value="Unassembled WGS sequence"/>
</dbReference>
<dbReference type="EMBL" id="JAOQAV010000031">
    <property type="protein sequence ID" value="KAJ4183089.1"/>
    <property type="molecule type" value="Genomic_DNA"/>
</dbReference>
<evidence type="ECO:0000256" key="3">
    <source>
        <dbReference type="PROSITE-ProRule" id="PRU00023"/>
    </source>
</evidence>
<evidence type="ECO:0000313" key="5">
    <source>
        <dbReference type="EMBL" id="KAJ4183089.1"/>
    </source>
</evidence>
<keyword evidence="6" id="KW-1185">Reference proteome</keyword>
<keyword evidence="1" id="KW-0677">Repeat</keyword>
<dbReference type="PROSITE" id="PS50088">
    <property type="entry name" value="ANK_REPEAT"/>
    <property type="match status" value="5"/>
</dbReference>
<feature type="repeat" description="ANK" evidence="3">
    <location>
        <begin position="324"/>
        <end position="357"/>
    </location>
</feature>
<dbReference type="AlphaFoldDB" id="A0A9W8UYX9"/>
<dbReference type="InterPro" id="IPR036770">
    <property type="entry name" value="Ankyrin_rpt-contain_sf"/>
</dbReference>
<dbReference type="SUPFAM" id="SSF48403">
    <property type="entry name" value="Ankyrin repeat"/>
    <property type="match status" value="2"/>
</dbReference>
<dbReference type="Pfam" id="PF13857">
    <property type="entry name" value="Ank_5"/>
    <property type="match status" value="1"/>
</dbReference>
<dbReference type="SMART" id="SM00248">
    <property type="entry name" value="ANK"/>
    <property type="match status" value="13"/>
</dbReference>
<gene>
    <name evidence="5" type="ORF">NW755_009938</name>
</gene>
<feature type="repeat" description="ANK" evidence="3">
    <location>
        <begin position="475"/>
        <end position="507"/>
    </location>
</feature>
<feature type="repeat" description="ANK" evidence="3">
    <location>
        <begin position="217"/>
        <end position="241"/>
    </location>
</feature>
<organism evidence="5 6">
    <name type="scientific">Fusarium falciforme</name>
    <dbReference type="NCBI Taxonomy" id="195108"/>
    <lineage>
        <taxon>Eukaryota</taxon>
        <taxon>Fungi</taxon>
        <taxon>Dikarya</taxon>
        <taxon>Ascomycota</taxon>
        <taxon>Pezizomycotina</taxon>
        <taxon>Sordariomycetes</taxon>
        <taxon>Hypocreomycetidae</taxon>
        <taxon>Hypocreales</taxon>
        <taxon>Nectriaceae</taxon>
        <taxon>Fusarium</taxon>
        <taxon>Fusarium solani species complex</taxon>
    </lineage>
</organism>
<evidence type="ECO:0000256" key="1">
    <source>
        <dbReference type="ARBA" id="ARBA00022737"/>
    </source>
</evidence>
<evidence type="ECO:0000256" key="2">
    <source>
        <dbReference type="ARBA" id="ARBA00023043"/>
    </source>
</evidence>
<keyword evidence="2 3" id="KW-0040">ANK repeat</keyword>
<feature type="domain" description="Heterokaryon incompatibility" evidence="4">
    <location>
        <begin position="760"/>
        <end position="888"/>
    </location>
</feature>
<name>A0A9W8UYX9_9HYPO</name>
<dbReference type="PANTHER" id="PTHR24198">
    <property type="entry name" value="ANKYRIN REPEAT AND PROTEIN KINASE DOMAIN-CONTAINING PROTEIN"/>
    <property type="match status" value="1"/>
</dbReference>
<comment type="caution">
    <text evidence="5">The sequence shown here is derived from an EMBL/GenBank/DDBJ whole genome shotgun (WGS) entry which is preliminary data.</text>
</comment>
<feature type="repeat" description="ANK" evidence="3">
    <location>
        <begin position="150"/>
        <end position="182"/>
    </location>
</feature>
<protein>
    <recommendedName>
        <fullName evidence="4">Heterokaryon incompatibility domain-containing protein</fullName>
    </recommendedName>
</protein>
<feature type="repeat" description="ANK" evidence="3">
    <location>
        <begin position="358"/>
        <end position="391"/>
    </location>
</feature>
<dbReference type="Pfam" id="PF12796">
    <property type="entry name" value="Ank_2"/>
    <property type="match status" value="4"/>
</dbReference>
<sequence>MIDLAGTDVPSPILEAVNRRQTGALRLLLAHKANAQVRDERGRTPLALSAFHGFEQGVELLLATEDVDPDEKDNEGLTPLFLAVLHTHEPESDGGRRIVRCLLDSGRVDVNIRDAEGVTPVMHALENGCRSLCRMLLECEQLDVHAKDQDGLTPLLWAVKNNDQDTVALLLARGSSPNVSDTRGETALSHVAWFGESSMAEMLLGQPGVDPGHRNNYGQTPLSLAASCANAKVVELLLATGRVDVNSRDSSGETPLHRVSARDYSPEEKSTVVKLLLATSDIEPDCKDQGGRTPLCLAAGSRHVGIAAMLLATGRVDVNSQDKEGWAPLHHAAHYGCGPMVERLLAERNVEPNCRDARGRTPLSLAAEAGRIKAVESFLSHSGVMRDARNNVGRTPLSLAVGRAPWSEFRPEEDSIEREWVAQQLLLADGVDPDAEDETGWTPLWWAVESRNGTMVDKLLEHGAGRIDLDHVDKKGRTPLELALEAGSEVIKGLLLAAGARLSAGSTKEANHDQELLLPGTNSTDIPPDEEDYNSSSHSILNRAVCSRWHTVLGIKLSVQGEEDCQGVDNEEELCAQCDVLDIDRLFSRCPMGISKGILVSKVGNMDKRSRSCPMCRLMAAVKPVLDDDLDAADCELRAFSSNRKWLGIDQQTDLSPNWVDTVFLGVVPPGKRQATTPRPSGFISRVGSNDEYRENALTVNRLRTDAIDYCKIRSWIDCCEVYHGRPCNTPTSRKIPHLRLIDCKSPELAIVAPSETVPFVALSYVWGGRKDGPDKTDYALIRDAITVTLRLGYRYLWVDRYCTLKSDPKVFSSQLQAMNTVYEKAQVTIIAAACDDPTSGLPGVSDRPMIRQPCFRVKGHVLTVIPPDPCYDVRKSTWRTRGWTFQEGILSRRRLVFTKKEVFFECQGMVIREAVEVPLRFHKVVASSPSRRLFKHQERAFPRKGIKTSRMKYRSIWPLIAEYTTRQLTYDSDILNAMLGIFDGLSEREPPIHHMCGVPALVENDSLLEGFTRGLCWALLEPGIRRQEFPSWSWTGWRGLVDGFSSSTPALKEGYSIKVDIINPLADTSARMLSWTEFERLDPPERANLLQSCQLQITGAAIEVDLWQGEKNLDSVRSLDEHKTGWHAMIYNGNDAIDGTLYLCKDPAGDAEFARRLTEERWLAITYADSG</sequence>
<dbReference type="InterPro" id="IPR010730">
    <property type="entry name" value="HET"/>
</dbReference>
<dbReference type="Gene3D" id="1.25.40.20">
    <property type="entry name" value="Ankyrin repeat-containing domain"/>
    <property type="match status" value="4"/>
</dbReference>
<dbReference type="InterPro" id="IPR002110">
    <property type="entry name" value="Ankyrin_rpt"/>
</dbReference>
<reference evidence="5" key="1">
    <citation type="submission" date="2022-09" db="EMBL/GenBank/DDBJ databases">
        <title>Fusarium specimens isolated from Avocado Roots.</title>
        <authorList>
            <person name="Stajich J."/>
            <person name="Roper C."/>
            <person name="Heimlech-Rivalta G."/>
        </authorList>
    </citation>
    <scope>NUCLEOTIDE SEQUENCE</scope>
    <source>
        <strain evidence="5">A02</strain>
    </source>
</reference>
<dbReference type="Pfam" id="PF06985">
    <property type="entry name" value="HET"/>
    <property type="match status" value="1"/>
</dbReference>
<dbReference type="PROSITE" id="PS50297">
    <property type="entry name" value="ANK_REP_REGION"/>
    <property type="match status" value="3"/>
</dbReference>
<evidence type="ECO:0000259" key="4">
    <source>
        <dbReference type="Pfam" id="PF06985"/>
    </source>
</evidence>
<dbReference type="PANTHER" id="PTHR24198:SF165">
    <property type="entry name" value="ANKYRIN REPEAT-CONTAINING PROTEIN-RELATED"/>
    <property type="match status" value="1"/>
</dbReference>
<proteinExistence type="predicted"/>